<evidence type="ECO:0000313" key="1">
    <source>
        <dbReference type="EMBL" id="MCV9388398.1"/>
    </source>
</evidence>
<accession>A0ABT3CXG7</accession>
<comment type="caution">
    <text evidence="1">The sequence shown here is derived from an EMBL/GenBank/DDBJ whole genome shotgun (WGS) entry which is preliminary data.</text>
</comment>
<keyword evidence="2" id="KW-1185">Reference proteome</keyword>
<evidence type="ECO:0008006" key="3">
    <source>
        <dbReference type="Google" id="ProtNLM"/>
    </source>
</evidence>
<organism evidence="1 2">
    <name type="scientific">Reichenbachiella ulvae</name>
    <dbReference type="NCBI Taxonomy" id="2980104"/>
    <lineage>
        <taxon>Bacteria</taxon>
        <taxon>Pseudomonadati</taxon>
        <taxon>Bacteroidota</taxon>
        <taxon>Cytophagia</taxon>
        <taxon>Cytophagales</taxon>
        <taxon>Reichenbachiellaceae</taxon>
        <taxon>Reichenbachiella</taxon>
    </lineage>
</organism>
<dbReference type="Proteomes" id="UP001300692">
    <property type="component" value="Unassembled WGS sequence"/>
</dbReference>
<protein>
    <recommendedName>
        <fullName evidence="3">Outer membrane protein assembly factor BamA</fullName>
    </recommendedName>
</protein>
<sequence>MYRSAFLLSIFLFLAKVNLCLAQKIEKQLDPVKVDSIQIKGERFLFLGDDVYYIPRDTTIAIADTTDYYVRKESLGKSESFYDSLEMKMSRNKMASMVYDAIFVDPNKENKVRDEEVSEMRFMAFEDHVASPVHYKRLAVFGTSFNDTTKYDVDIFTGTFNKLHISTQRWVIKRNLTFKEGDYIDPQEMIDSERLLRSRRFIRDARIIIAPEHQLDSAKVIVISRDVFPWAVSIRPNNGNRALFGLSTANLAGLGHELEYNYISGNDGGSEIFYRVNNIFGLYTDLNIDLASFFRKTGAGLIINRAFLTQETKYAGGLEISSYKYGEYSYDPISDITSQFNYNTERFLCWLGRSFQMDLHRNVLGFKGEANFTVTASFDDINIIDKPEVRIDTNYAYHDRRQYLTEFGLTSRNYYKDKFVINYGRTEDIPTGSAIGMVTGYEQREFENRAYIGFNFAKGGYNKQLGYLNGIVSLGSFHDGRRFEDGVFNVGLDYFSNLRTIGRFRWRQFINLSFSHLLRPTEDIFIRGQNDIGIRGLNSYYLRGTSLTNMRFETMFFTPFNALSFRMAVFGFFDGSIVGNNMNSLIKTEMYSGFGLGLRFSNDNLAVSTLTVRLTYFPNTPINAQPEPIQLSTSNRLNFRDFDIEQPGIISFR</sequence>
<proteinExistence type="predicted"/>
<evidence type="ECO:0000313" key="2">
    <source>
        <dbReference type="Proteomes" id="UP001300692"/>
    </source>
</evidence>
<dbReference type="EMBL" id="JAOYOD010000001">
    <property type="protein sequence ID" value="MCV9388398.1"/>
    <property type="molecule type" value="Genomic_DNA"/>
</dbReference>
<gene>
    <name evidence="1" type="ORF">N7U62_17070</name>
</gene>
<name>A0ABT3CXG7_9BACT</name>
<reference evidence="1 2" key="1">
    <citation type="submission" date="2022-10" db="EMBL/GenBank/DDBJ databases">
        <title>Comparative genomics and taxonomic characterization of three novel marine species of genus Reichenbachiella exhibiting antioxidant and polysaccharide degradation activities.</title>
        <authorList>
            <person name="Muhammad N."/>
            <person name="Lee Y.-J."/>
            <person name="Ko J."/>
            <person name="Kim S.-G."/>
        </authorList>
    </citation>
    <scope>NUCLEOTIDE SEQUENCE [LARGE SCALE GENOMIC DNA]</scope>
    <source>
        <strain evidence="1 2">ABR2-5</strain>
    </source>
</reference>
<dbReference type="Gene3D" id="3.10.20.310">
    <property type="entry name" value="membrane protein fhac"/>
    <property type="match status" value="1"/>
</dbReference>
<dbReference type="RefSeq" id="WP_264139263.1">
    <property type="nucleotide sequence ID" value="NZ_JAOYOD010000001.1"/>
</dbReference>